<feature type="non-terminal residue" evidence="1">
    <location>
        <position position="115"/>
    </location>
</feature>
<dbReference type="VEuPathDB" id="FungiDB:VP01_2284g2"/>
<name>A0A0L6V8U0_9BASI</name>
<sequence>MAASKASKVRIMNIKPYVPAQPTRKILTTQALQKVQSTIPIKQPVESLSNFSNQLFPSTFPRQTRHDQKQARIKALGPKNKVMQNYLVRKYLTNKTIDAIDPSLHLAHLEPEVNP</sequence>
<dbReference type="OrthoDB" id="5400049at2759"/>
<evidence type="ECO:0000313" key="2">
    <source>
        <dbReference type="Proteomes" id="UP000037035"/>
    </source>
</evidence>
<accession>A0A0L6V8U0</accession>
<protein>
    <submittedName>
        <fullName evidence="1">Uncharacterized protein</fullName>
    </submittedName>
</protein>
<gene>
    <name evidence="1" type="ORF">VP01_2284g2</name>
</gene>
<comment type="caution">
    <text evidence="1">The sequence shown here is derived from an EMBL/GenBank/DDBJ whole genome shotgun (WGS) entry which is preliminary data.</text>
</comment>
<keyword evidence="2" id="KW-1185">Reference proteome</keyword>
<dbReference type="AlphaFoldDB" id="A0A0L6V8U0"/>
<proteinExistence type="predicted"/>
<evidence type="ECO:0000313" key="1">
    <source>
        <dbReference type="EMBL" id="KNZ56932.1"/>
    </source>
</evidence>
<reference evidence="1 2" key="1">
    <citation type="submission" date="2015-08" db="EMBL/GenBank/DDBJ databases">
        <title>Next Generation Sequencing and Analysis of the Genome of Puccinia sorghi L Schw, the Causal Agent of Maize Common Rust.</title>
        <authorList>
            <person name="Rochi L."/>
            <person name="Burguener G."/>
            <person name="Darino M."/>
            <person name="Turjanski A."/>
            <person name="Kreff E."/>
            <person name="Dieguez M.J."/>
            <person name="Sacco F."/>
        </authorList>
    </citation>
    <scope>NUCLEOTIDE SEQUENCE [LARGE SCALE GENOMIC DNA]</scope>
    <source>
        <strain evidence="1 2">RO10H11247</strain>
    </source>
</reference>
<organism evidence="1 2">
    <name type="scientific">Puccinia sorghi</name>
    <dbReference type="NCBI Taxonomy" id="27349"/>
    <lineage>
        <taxon>Eukaryota</taxon>
        <taxon>Fungi</taxon>
        <taxon>Dikarya</taxon>
        <taxon>Basidiomycota</taxon>
        <taxon>Pucciniomycotina</taxon>
        <taxon>Pucciniomycetes</taxon>
        <taxon>Pucciniales</taxon>
        <taxon>Pucciniaceae</taxon>
        <taxon>Puccinia</taxon>
    </lineage>
</organism>
<dbReference type="Proteomes" id="UP000037035">
    <property type="component" value="Unassembled WGS sequence"/>
</dbReference>
<dbReference type="EMBL" id="LAVV01007152">
    <property type="protein sequence ID" value="KNZ56932.1"/>
    <property type="molecule type" value="Genomic_DNA"/>
</dbReference>